<dbReference type="CDD" id="cd00082">
    <property type="entry name" value="HisKA"/>
    <property type="match status" value="1"/>
</dbReference>
<evidence type="ECO:0000256" key="3">
    <source>
        <dbReference type="ARBA" id="ARBA00012438"/>
    </source>
</evidence>
<dbReference type="EC" id="2.7.13.3" evidence="3"/>
<dbReference type="InterPro" id="IPR004358">
    <property type="entry name" value="Sig_transdc_His_kin-like_C"/>
</dbReference>
<keyword evidence="8" id="KW-0812">Transmembrane</keyword>
<evidence type="ECO:0000256" key="7">
    <source>
        <dbReference type="SAM" id="Coils"/>
    </source>
</evidence>
<dbReference type="SUPFAM" id="SSF47384">
    <property type="entry name" value="Homodimeric domain of signal transducing histidine kinase"/>
    <property type="match status" value="1"/>
</dbReference>
<dbReference type="PANTHER" id="PTHR43065">
    <property type="entry name" value="SENSOR HISTIDINE KINASE"/>
    <property type="match status" value="1"/>
</dbReference>
<dbReference type="InterPro" id="IPR036890">
    <property type="entry name" value="HATPase_C_sf"/>
</dbReference>
<dbReference type="RefSeq" id="WP_099952344.1">
    <property type="nucleotide sequence ID" value="NZ_CP028843.1"/>
</dbReference>
<keyword evidence="8" id="KW-0472">Membrane</keyword>
<gene>
    <name evidence="11" type="ORF">DA075_05385</name>
</gene>
<evidence type="ECO:0000313" key="11">
    <source>
        <dbReference type="EMBL" id="AWB20440.1"/>
    </source>
</evidence>
<proteinExistence type="predicted"/>
<evidence type="ECO:0000256" key="4">
    <source>
        <dbReference type="ARBA" id="ARBA00022553"/>
    </source>
</evidence>
<dbReference type="PROSITE" id="PS50885">
    <property type="entry name" value="HAMP"/>
    <property type="match status" value="1"/>
</dbReference>
<dbReference type="KEGG" id="mee:DA075_05385"/>
<keyword evidence="12" id="KW-1185">Reference proteome</keyword>
<evidence type="ECO:0000259" key="10">
    <source>
        <dbReference type="PROSITE" id="PS50885"/>
    </source>
</evidence>
<feature type="transmembrane region" description="Helical" evidence="8">
    <location>
        <begin position="7"/>
        <end position="29"/>
    </location>
</feature>
<feature type="coiled-coil region" evidence="7">
    <location>
        <begin position="98"/>
        <end position="125"/>
    </location>
</feature>
<dbReference type="Pfam" id="PF02518">
    <property type="entry name" value="HATPase_c"/>
    <property type="match status" value="1"/>
</dbReference>
<dbReference type="InterPro" id="IPR036097">
    <property type="entry name" value="HisK_dim/P_sf"/>
</dbReference>
<evidence type="ECO:0000256" key="1">
    <source>
        <dbReference type="ARBA" id="ARBA00000085"/>
    </source>
</evidence>
<dbReference type="PRINTS" id="PR00344">
    <property type="entry name" value="BCTRLSENSOR"/>
</dbReference>
<dbReference type="Proteomes" id="UP000244755">
    <property type="component" value="Chromosome 1"/>
</dbReference>
<accession>A0A2R4WFZ0</accession>
<dbReference type="PANTHER" id="PTHR43065:SF47">
    <property type="match status" value="1"/>
</dbReference>
<feature type="domain" description="HAMP" evidence="10">
    <location>
        <begin position="452"/>
        <end position="512"/>
    </location>
</feature>
<keyword evidence="8" id="KW-1133">Transmembrane helix</keyword>
<dbReference type="SMART" id="SM00387">
    <property type="entry name" value="HATPase_c"/>
    <property type="match status" value="1"/>
</dbReference>
<feature type="domain" description="Histidine kinase" evidence="9">
    <location>
        <begin position="550"/>
        <end position="806"/>
    </location>
</feature>
<dbReference type="OrthoDB" id="7818322at2"/>
<sequence length="820" mass="87699">MRVGHKIFLVGGLPIAIAALIALAGWLLLAQAGKARDGAVLAGAIYRTLTLSTTVRDEFVAARPAERTDHAERFARLTAESAGSLDDLRRFARTPDQAARIEAARDALKDSIEQMQALVRITRENDGLIAEMAARADALVSLADQARDRQRAANTDLVVSLTDKAGTLRQVRDVVGAVNELRALVAQAEIEAAKEAATGAVKGAGGGAGGAASSMVQVRNAARDLAAALKGDRREREAEELLILTAAYEAWRGTEEPRPLAAGGAVADHAPLPSPVSVLDEWCERVLKIDGSAQRALHDEVTQLLSYAVQANETEQATQNIALETLKLGQRTAEALRRRDVPAAAAMLEDGRRLSETAAALPISPLIQGEMIEAIDGWRERLGTTVEGLRRQNEGIAAMDGLAAVIGETARSLNEVFIDDADRLGTFLLRLLLVGAGAGLVVGSTVGLAAAHSITGPLRQLQRSMLALAADPSRRVLGGGDVGEAVGRRRDELGDMARATAMFVEEIGRRERALRRAKEEADRTLVELRQTQSDLIQAEKLASLGQLVAGVAHEINTPLGIALTTATLVRDEARDFGEVAKTGQLSRSRLSHFVERMQEGSHLLTANLARAADLVHSFKQVAVDRVSDEHRRFALREWLGELLRSLGPLLRRGGHRLDLEVQDLDAQDLEAPDGFGGGEFEVDTHPGALAQVITNLVKNAVVHAFADGKPGRIVVAVSQIAAPQGALPQEGGWVRLEVRDDGRGIATTDRERIFDPFFTTARHRGSSGLGMHIVYNLVTGQLQGRIAVESREGSGTVVRVEFPARLAPARVGAESRVAAQ</sequence>
<protein>
    <recommendedName>
        <fullName evidence="3">histidine kinase</fullName>
        <ecNumber evidence="3">2.7.13.3</ecNumber>
    </recommendedName>
</protein>
<dbReference type="Gene3D" id="6.10.340.10">
    <property type="match status" value="1"/>
</dbReference>
<dbReference type="InterPro" id="IPR003594">
    <property type="entry name" value="HATPase_dom"/>
</dbReference>
<name>A0A2R4WFZ0_9HYPH</name>
<evidence type="ECO:0000256" key="8">
    <source>
        <dbReference type="SAM" id="Phobius"/>
    </source>
</evidence>
<keyword evidence="6" id="KW-0418">Kinase</keyword>
<evidence type="ECO:0000259" key="9">
    <source>
        <dbReference type="PROSITE" id="PS50109"/>
    </source>
</evidence>
<dbReference type="GO" id="GO:0000155">
    <property type="term" value="F:phosphorelay sensor kinase activity"/>
    <property type="evidence" value="ECO:0007669"/>
    <property type="project" value="InterPro"/>
</dbReference>
<keyword evidence="7" id="KW-0175">Coiled coil</keyword>
<dbReference type="EMBL" id="CP028843">
    <property type="protein sequence ID" value="AWB20440.1"/>
    <property type="molecule type" value="Genomic_DNA"/>
</dbReference>
<keyword evidence="5" id="KW-0808">Transferase</keyword>
<dbReference type="Gene3D" id="1.10.287.130">
    <property type="match status" value="1"/>
</dbReference>
<dbReference type="PROSITE" id="PS50109">
    <property type="entry name" value="HIS_KIN"/>
    <property type="match status" value="1"/>
</dbReference>
<dbReference type="GO" id="GO:0016020">
    <property type="term" value="C:membrane"/>
    <property type="evidence" value="ECO:0007669"/>
    <property type="project" value="UniProtKB-SubCell"/>
</dbReference>
<organism evidence="11 12">
    <name type="scientific">Methylobacterium currus</name>
    <dbReference type="NCBI Taxonomy" id="2051553"/>
    <lineage>
        <taxon>Bacteria</taxon>
        <taxon>Pseudomonadati</taxon>
        <taxon>Pseudomonadota</taxon>
        <taxon>Alphaproteobacteria</taxon>
        <taxon>Hyphomicrobiales</taxon>
        <taxon>Methylobacteriaceae</taxon>
        <taxon>Methylobacterium</taxon>
    </lineage>
</organism>
<evidence type="ECO:0000313" key="12">
    <source>
        <dbReference type="Proteomes" id="UP000244755"/>
    </source>
</evidence>
<evidence type="ECO:0000256" key="5">
    <source>
        <dbReference type="ARBA" id="ARBA00022679"/>
    </source>
</evidence>
<dbReference type="InterPro" id="IPR005467">
    <property type="entry name" value="His_kinase_dom"/>
</dbReference>
<dbReference type="AlphaFoldDB" id="A0A2R4WFZ0"/>
<dbReference type="InterPro" id="IPR003660">
    <property type="entry name" value="HAMP_dom"/>
</dbReference>
<evidence type="ECO:0000256" key="6">
    <source>
        <dbReference type="ARBA" id="ARBA00022777"/>
    </source>
</evidence>
<dbReference type="InterPro" id="IPR003661">
    <property type="entry name" value="HisK_dim/P_dom"/>
</dbReference>
<comment type="catalytic activity">
    <reaction evidence="1">
        <text>ATP + protein L-histidine = ADP + protein N-phospho-L-histidine.</text>
        <dbReference type="EC" id="2.7.13.3"/>
    </reaction>
</comment>
<dbReference type="Gene3D" id="3.30.565.10">
    <property type="entry name" value="Histidine kinase-like ATPase, C-terminal domain"/>
    <property type="match status" value="1"/>
</dbReference>
<reference evidence="11 12" key="1">
    <citation type="submission" date="2018-04" db="EMBL/GenBank/DDBJ databases">
        <title>Methylobacterium sp. PR1016A genome.</title>
        <authorList>
            <person name="Park W."/>
        </authorList>
    </citation>
    <scope>NUCLEOTIDE SEQUENCE [LARGE SCALE GENOMIC DNA]</scope>
    <source>
        <strain evidence="11 12">PR1016A</strain>
    </source>
</reference>
<keyword evidence="4" id="KW-0597">Phosphoprotein</keyword>
<comment type="subcellular location">
    <subcellularLocation>
        <location evidence="2">Membrane</location>
    </subcellularLocation>
</comment>
<dbReference type="SUPFAM" id="SSF55874">
    <property type="entry name" value="ATPase domain of HSP90 chaperone/DNA topoisomerase II/histidine kinase"/>
    <property type="match status" value="1"/>
</dbReference>
<evidence type="ECO:0000256" key="2">
    <source>
        <dbReference type="ARBA" id="ARBA00004370"/>
    </source>
</evidence>